<keyword evidence="6" id="KW-1133">Transmembrane helix</keyword>
<dbReference type="Pfam" id="PF13516">
    <property type="entry name" value="LRR_6"/>
    <property type="match status" value="1"/>
</dbReference>
<dbReference type="GO" id="GO:0016020">
    <property type="term" value="C:membrane"/>
    <property type="evidence" value="ECO:0007669"/>
    <property type="project" value="UniProtKB-SubCell"/>
</dbReference>
<feature type="domain" description="Leucine-rich repeat-containing N-terminal plant-type" evidence="8">
    <location>
        <begin position="22"/>
        <end position="65"/>
    </location>
</feature>
<dbReference type="InterPro" id="IPR032675">
    <property type="entry name" value="LRR_dom_sf"/>
</dbReference>
<feature type="domain" description="Leucine-rich repeat-containing N-terminal plant-type" evidence="8">
    <location>
        <begin position="314"/>
        <end position="355"/>
    </location>
</feature>
<keyword evidence="5 6" id="KW-0472">Membrane</keyword>
<name>A0A835FG00_9POAL</name>
<dbReference type="Gene3D" id="3.80.10.10">
    <property type="entry name" value="Ribonuclease Inhibitor"/>
    <property type="match status" value="2"/>
</dbReference>
<evidence type="ECO:0000256" key="6">
    <source>
        <dbReference type="SAM" id="Phobius"/>
    </source>
</evidence>
<proteinExistence type="predicted"/>
<dbReference type="PANTHER" id="PTHR48054">
    <property type="entry name" value="RECEPTOR KINASE-LIKE PROTEIN XA21"/>
    <property type="match status" value="1"/>
</dbReference>
<protein>
    <recommendedName>
        <fullName evidence="8">Leucine-rich repeat-containing N-terminal plant-type domain-containing protein</fullName>
    </recommendedName>
</protein>
<dbReference type="OrthoDB" id="651475at2759"/>
<reference evidence="9" key="1">
    <citation type="submission" date="2020-07" db="EMBL/GenBank/DDBJ databases">
        <title>Genome sequence and genetic diversity analysis of an under-domesticated orphan crop, white fonio (Digitaria exilis).</title>
        <authorList>
            <person name="Bennetzen J.L."/>
            <person name="Chen S."/>
            <person name="Ma X."/>
            <person name="Wang X."/>
            <person name="Yssel A.E.J."/>
            <person name="Chaluvadi S.R."/>
            <person name="Johnson M."/>
            <person name="Gangashetty P."/>
            <person name="Hamidou F."/>
            <person name="Sanogo M.D."/>
            <person name="Zwaenepoel A."/>
            <person name="Wallace J."/>
            <person name="Van De Peer Y."/>
            <person name="Van Deynze A."/>
        </authorList>
    </citation>
    <scope>NUCLEOTIDE SEQUENCE</scope>
    <source>
        <tissue evidence="9">Leaves</tissue>
    </source>
</reference>
<feature type="signal peptide" evidence="7">
    <location>
        <begin position="1"/>
        <end position="20"/>
    </location>
</feature>
<evidence type="ECO:0000256" key="4">
    <source>
        <dbReference type="ARBA" id="ARBA00022737"/>
    </source>
</evidence>
<dbReference type="PANTHER" id="PTHR48054:SF94">
    <property type="entry name" value="LEUCINE-RICH REPEAT RECEPTOR-LIKE PROTEIN FASCIATED EAR2"/>
    <property type="match status" value="1"/>
</dbReference>
<evidence type="ECO:0000313" key="10">
    <source>
        <dbReference type="Proteomes" id="UP000636709"/>
    </source>
</evidence>
<keyword evidence="4" id="KW-0677">Repeat</keyword>
<keyword evidence="6" id="KW-0812">Transmembrane</keyword>
<dbReference type="AlphaFoldDB" id="A0A835FG00"/>
<dbReference type="Proteomes" id="UP000636709">
    <property type="component" value="Unassembled WGS sequence"/>
</dbReference>
<evidence type="ECO:0000256" key="2">
    <source>
        <dbReference type="ARBA" id="ARBA00022614"/>
    </source>
</evidence>
<comment type="caution">
    <text evidence="9">The sequence shown here is derived from an EMBL/GenBank/DDBJ whole genome shotgun (WGS) entry which is preliminary data.</text>
</comment>
<dbReference type="Pfam" id="PF00560">
    <property type="entry name" value="LRR_1"/>
    <property type="match status" value="5"/>
</dbReference>
<evidence type="ECO:0000313" key="9">
    <source>
        <dbReference type="EMBL" id="KAF8755344.1"/>
    </source>
</evidence>
<evidence type="ECO:0000256" key="7">
    <source>
        <dbReference type="SAM" id="SignalP"/>
    </source>
</evidence>
<keyword evidence="3 7" id="KW-0732">Signal</keyword>
<evidence type="ECO:0000259" key="8">
    <source>
        <dbReference type="Pfam" id="PF08263"/>
    </source>
</evidence>
<evidence type="ECO:0000256" key="3">
    <source>
        <dbReference type="ARBA" id="ARBA00022729"/>
    </source>
</evidence>
<organism evidence="9 10">
    <name type="scientific">Digitaria exilis</name>
    <dbReference type="NCBI Taxonomy" id="1010633"/>
    <lineage>
        <taxon>Eukaryota</taxon>
        <taxon>Viridiplantae</taxon>
        <taxon>Streptophyta</taxon>
        <taxon>Embryophyta</taxon>
        <taxon>Tracheophyta</taxon>
        <taxon>Spermatophyta</taxon>
        <taxon>Magnoliopsida</taxon>
        <taxon>Liliopsida</taxon>
        <taxon>Poales</taxon>
        <taxon>Poaceae</taxon>
        <taxon>PACMAD clade</taxon>
        <taxon>Panicoideae</taxon>
        <taxon>Panicodae</taxon>
        <taxon>Paniceae</taxon>
        <taxon>Anthephorinae</taxon>
        <taxon>Digitaria</taxon>
    </lineage>
</organism>
<evidence type="ECO:0000256" key="5">
    <source>
        <dbReference type="ARBA" id="ARBA00023136"/>
    </source>
</evidence>
<gene>
    <name evidence="9" type="ORF">HU200_011343</name>
</gene>
<dbReference type="InterPro" id="IPR052592">
    <property type="entry name" value="LRR-RLK"/>
</dbReference>
<feature type="transmembrane region" description="Helical" evidence="6">
    <location>
        <begin position="516"/>
        <end position="539"/>
    </location>
</feature>
<dbReference type="SUPFAM" id="SSF52047">
    <property type="entry name" value="RNI-like"/>
    <property type="match status" value="1"/>
</dbReference>
<feature type="chain" id="PRO_5032577495" description="Leucine-rich repeat-containing N-terminal plant-type domain-containing protein" evidence="7">
    <location>
        <begin position="21"/>
        <end position="551"/>
    </location>
</feature>
<keyword evidence="2" id="KW-0433">Leucine-rich repeat</keyword>
<accession>A0A835FG00</accession>
<sequence length="551" mass="59834">MMNLVIVWLLLVSSLSSCSGTPSDIQCLRGLKESLSDPNHALSSWKLSENTTDGYICEFAGVNCWKPSESKVLSLNLGNMGLRGPFPRALQFCTSMTALDLSGNNISGPLPADINLQLPFMTSLDLSNNSFSGEIPSGIGNMTQLAVRSHPCLSREVPAQDFAGNAGLCGSPPLDRKCKKHFHVRIRVRPVRIHIRLPRVNDASSIGAAAGFVAGFVVAFYFPHCTTFSVDVADNLLSGPIPLALQKFPASGLCDATLDECPRRVHYWCGCWVQLCVLVSTTPLSGMAANTRLLLWLLLLSTSSSSSCFGSDLDITCLKTLKQSVIDPNGILESSWNFNNTTNGFICQFIGVECWNPNDSRVLALHLSNLGLEGQFPRGLEYCESLFTLDLSNNRFSGPIPSDITQQVTYLTFLDLSYNSFSGKIPVGICNMDLNVINIQHNQLIGQIPPQFDGLLRLTSLNVADNQLSGLIPSSLSKFPASNFSGNQGLCGPPLDDCGNANKPSLLLDMIDDESIIGAAVGFVVGFVAAFYFPHVFVFSQRLHPYVYRIC</sequence>
<dbReference type="FunFam" id="3.80.10.10:FF:000400">
    <property type="entry name" value="Nuclear pore complex protein NUP107"/>
    <property type="match status" value="1"/>
</dbReference>
<dbReference type="InterPro" id="IPR013210">
    <property type="entry name" value="LRR_N_plant-typ"/>
</dbReference>
<keyword evidence="10" id="KW-1185">Reference proteome</keyword>
<dbReference type="InterPro" id="IPR001611">
    <property type="entry name" value="Leu-rich_rpt"/>
</dbReference>
<dbReference type="EMBL" id="JACEFO010000830">
    <property type="protein sequence ID" value="KAF8755344.1"/>
    <property type="molecule type" value="Genomic_DNA"/>
</dbReference>
<comment type="subcellular location">
    <subcellularLocation>
        <location evidence="1">Membrane</location>
    </subcellularLocation>
</comment>
<dbReference type="Pfam" id="PF08263">
    <property type="entry name" value="LRRNT_2"/>
    <property type="match status" value="2"/>
</dbReference>
<evidence type="ECO:0000256" key="1">
    <source>
        <dbReference type="ARBA" id="ARBA00004370"/>
    </source>
</evidence>